<gene>
    <name evidence="3" type="ORF">GCM10011574_04240</name>
</gene>
<dbReference type="EMBL" id="BMMN01000001">
    <property type="protein sequence ID" value="GGN99036.1"/>
    <property type="molecule type" value="Genomic_DNA"/>
</dbReference>
<sequence>MLDGDRGSISGFVVVVMLAALVCLGLVVDGGQKIRAYREAYAVAEEAARAGAGALDVDRAYAQGGRFELDTASALAAARAYLASAGHQGSVAMAGGRTLRVTVNMSRPTVLLSLIGVGDVTATASASARMLQGIEQGE</sequence>
<reference evidence="3" key="1">
    <citation type="journal article" date="2014" name="Int. J. Syst. Evol. Microbiol.">
        <title>Complete genome sequence of Corynebacterium casei LMG S-19264T (=DSM 44701T), isolated from a smear-ripened cheese.</title>
        <authorList>
            <consortium name="US DOE Joint Genome Institute (JGI-PGF)"/>
            <person name="Walter F."/>
            <person name="Albersmeier A."/>
            <person name="Kalinowski J."/>
            <person name="Ruckert C."/>
        </authorList>
    </citation>
    <scope>NUCLEOTIDE SEQUENCE</scope>
    <source>
        <strain evidence="3">CGMCC 4.7138</strain>
    </source>
</reference>
<name>A0A8H9GVQ5_9ACTN</name>
<evidence type="ECO:0000259" key="2">
    <source>
        <dbReference type="Pfam" id="PF13400"/>
    </source>
</evidence>
<reference evidence="3" key="2">
    <citation type="submission" date="2020-09" db="EMBL/GenBank/DDBJ databases">
        <authorList>
            <person name="Sun Q."/>
            <person name="Zhou Y."/>
        </authorList>
    </citation>
    <scope>NUCLEOTIDE SEQUENCE</scope>
    <source>
        <strain evidence="3">CGMCC 4.7138</strain>
    </source>
</reference>
<keyword evidence="1" id="KW-0472">Membrane</keyword>
<dbReference type="RefSeq" id="WP_142567692.1">
    <property type="nucleotide sequence ID" value="NZ_BMMN01000001.1"/>
</dbReference>
<evidence type="ECO:0000313" key="4">
    <source>
        <dbReference type="Proteomes" id="UP000653480"/>
    </source>
</evidence>
<proteinExistence type="predicted"/>
<accession>A0A8H9GVQ5</accession>
<dbReference type="Proteomes" id="UP000653480">
    <property type="component" value="Unassembled WGS sequence"/>
</dbReference>
<keyword evidence="1" id="KW-0812">Transmembrane</keyword>
<evidence type="ECO:0000313" key="3">
    <source>
        <dbReference type="EMBL" id="GGN99036.1"/>
    </source>
</evidence>
<keyword evidence="1" id="KW-1133">Transmembrane helix</keyword>
<organism evidence="3 4">
    <name type="scientific">Microbispora bryophytorum</name>
    <dbReference type="NCBI Taxonomy" id="1460882"/>
    <lineage>
        <taxon>Bacteria</taxon>
        <taxon>Bacillati</taxon>
        <taxon>Actinomycetota</taxon>
        <taxon>Actinomycetes</taxon>
        <taxon>Streptosporangiales</taxon>
        <taxon>Streptosporangiaceae</taxon>
        <taxon>Microbispora</taxon>
    </lineage>
</organism>
<protein>
    <submittedName>
        <fullName evidence="3">Membrane protein</fullName>
    </submittedName>
</protein>
<feature type="transmembrane region" description="Helical" evidence="1">
    <location>
        <begin position="6"/>
        <end position="28"/>
    </location>
</feature>
<keyword evidence="4" id="KW-1185">Reference proteome</keyword>
<dbReference type="AlphaFoldDB" id="A0A8H9GVQ5"/>
<feature type="domain" description="Putative Flp pilus-assembly TadG-like N-terminal" evidence="2">
    <location>
        <begin position="7"/>
        <end position="53"/>
    </location>
</feature>
<evidence type="ECO:0000256" key="1">
    <source>
        <dbReference type="SAM" id="Phobius"/>
    </source>
</evidence>
<dbReference type="Pfam" id="PF13400">
    <property type="entry name" value="Tad"/>
    <property type="match status" value="1"/>
</dbReference>
<comment type="caution">
    <text evidence="3">The sequence shown here is derived from an EMBL/GenBank/DDBJ whole genome shotgun (WGS) entry which is preliminary data.</text>
</comment>
<dbReference type="OrthoDB" id="3534806at2"/>
<dbReference type="InterPro" id="IPR028087">
    <property type="entry name" value="Tad_N"/>
</dbReference>